<keyword evidence="2" id="KW-0805">Transcription regulation</keyword>
<reference evidence="8" key="1">
    <citation type="submission" date="2023-05" db="EMBL/GenBank/DDBJ databases">
        <authorList>
            <person name="Huff M."/>
        </authorList>
    </citation>
    <scope>NUCLEOTIDE SEQUENCE</scope>
</reference>
<protein>
    <recommendedName>
        <fullName evidence="7">WRKY domain-containing protein</fullName>
    </recommendedName>
</protein>
<keyword evidence="3" id="KW-0238">DNA-binding</keyword>
<dbReference type="InterPro" id="IPR044810">
    <property type="entry name" value="WRKY_plant"/>
</dbReference>
<sequence>MRILTETLLTKRRILIEELVKGKELAAQLQTLLNKPLRNNGSVSSEELASKILRSFTETLSVLSSNETSQINCGDGEGRASGASAYSGDSHQKKPARLKDRRGCYKRRRTSDSTKTVSPTIDDGYAWRKYGQKNILNSEYPRCYYRCTHKYEGCKATKQVERIKEDPILYQTTYFEHHTCTNEVRAPHIIVDSAPVESLNFVSFESKITLNQDHPSYSMIKTSSAKEEPKQDTQSDMSDVKSSLEDSNLWQKIVPVEQKSSEYVSLWDPKTRSYDHDLDQEVASSFYSCTSNSMHKLDMEGIYQFADIENIHFD</sequence>
<feature type="region of interest" description="Disordered" evidence="6">
    <location>
        <begin position="221"/>
        <end position="242"/>
    </location>
</feature>
<evidence type="ECO:0000259" key="7">
    <source>
        <dbReference type="PROSITE" id="PS50811"/>
    </source>
</evidence>
<keyword evidence="4" id="KW-0804">Transcription</keyword>
<feature type="compositionally biased region" description="Basic and acidic residues" evidence="6">
    <location>
        <begin position="224"/>
        <end position="242"/>
    </location>
</feature>
<dbReference type="GO" id="GO:0043565">
    <property type="term" value="F:sequence-specific DNA binding"/>
    <property type="evidence" value="ECO:0007669"/>
    <property type="project" value="InterPro"/>
</dbReference>
<accession>A0AAD1ZLS5</accession>
<evidence type="ECO:0000256" key="4">
    <source>
        <dbReference type="ARBA" id="ARBA00023163"/>
    </source>
</evidence>
<evidence type="ECO:0000256" key="3">
    <source>
        <dbReference type="ARBA" id="ARBA00023125"/>
    </source>
</evidence>
<dbReference type="EMBL" id="OU503047">
    <property type="protein sequence ID" value="CAI9772156.1"/>
    <property type="molecule type" value="Genomic_DNA"/>
</dbReference>
<evidence type="ECO:0000256" key="6">
    <source>
        <dbReference type="SAM" id="MobiDB-lite"/>
    </source>
</evidence>
<evidence type="ECO:0000313" key="9">
    <source>
        <dbReference type="Proteomes" id="UP000834106"/>
    </source>
</evidence>
<proteinExistence type="predicted"/>
<dbReference type="PANTHER" id="PTHR31282">
    <property type="entry name" value="WRKY TRANSCRIPTION FACTOR 21-RELATED"/>
    <property type="match status" value="1"/>
</dbReference>
<evidence type="ECO:0000313" key="8">
    <source>
        <dbReference type="EMBL" id="CAI9772156.1"/>
    </source>
</evidence>
<organism evidence="8 9">
    <name type="scientific">Fraxinus pennsylvanica</name>
    <dbReference type="NCBI Taxonomy" id="56036"/>
    <lineage>
        <taxon>Eukaryota</taxon>
        <taxon>Viridiplantae</taxon>
        <taxon>Streptophyta</taxon>
        <taxon>Embryophyta</taxon>
        <taxon>Tracheophyta</taxon>
        <taxon>Spermatophyta</taxon>
        <taxon>Magnoliopsida</taxon>
        <taxon>eudicotyledons</taxon>
        <taxon>Gunneridae</taxon>
        <taxon>Pentapetalae</taxon>
        <taxon>asterids</taxon>
        <taxon>lamiids</taxon>
        <taxon>Lamiales</taxon>
        <taxon>Oleaceae</taxon>
        <taxon>Oleeae</taxon>
        <taxon>Fraxinus</taxon>
    </lineage>
</organism>
<dbReference type="Proteomes" id="UP000834106">
    <property type="component" value="Chromosome 12"/>
</dbReference>
<keyword evidence="9" id="KW-1185">Reference proteome</keyword>
<dbReference type="GO" id="GO:0003700">
    <property type="term" value="F:DNA-binding transcription factor activity"/>
    <property type="evidence" value="ECO:0007669"/>
    <property type="project" value="InterPro"/>
</dbReference>
<dbReference type="SMART" id="SM00774">
    <property type="entry name" value="WRKY"/>
    <property type="match status" value="1"/>
</dbReference>
<evidence type="ECO:0000256" key="2">
    <source>
        <dbReference type="ARBA" id="ARBA00023015"/>
    </source>
</evidence>
<dbReference type="InterPro" id="IPR036576">
    <property type="entry name" value="WRKY_dom_sf"/>
</dbReference>
<dbReference type="InterPro" id="IPR003657">
    <property type="entry name" value="WRKY_dom"/>
</dbReference>
<feature type="region of interest" description="Disordered" evidence="6">
    <location>
        <begin position="68"/>
        <end position="117"/>
    </location>
</feature>
<dbReference type="SUPFAM" id="SSF118290">
    <property type="entry name" value="WRKY DNA-binding domain"/>
    <property type="match status" value="1"/>
</dbReference>
<dbReference type="Pfam" id="PF03106">
    <property type="entry name" value="WRKY"/>
    <property type="match status" value="1"/>
</dbReference>
<dbReference type="PROSITE" id="PS50811">
    <property type="entry name" value="WRKY"/>
    <property type="match status" value="1"/>
</dbReference>
<dbReference type="Gene3D" id="2.20.25.80">
    <property type="entry name" value="WRKY domain"/>
    <property type="match status" value="1"/>
</dbReference>
<evidence type="ECO:0000256" key="5">
    <source>
        <dbReference type="ARBA" id="ARBA00023242"/>
    </source>
</evidence>
<gene>
    <name evidence="8" type="ORF">FPE_LOCUS19586</name>
</gene>
<name>A0AAD1ZLS5_9LAMI</name>
<evidence type="ECO:0000256" key="1">
    <source>
        <dbReference type="ARBA" id="ARBA00004123"/>
    </source>
</evidence>
<dbReference type="GO" id="GO:0005634">
    <property type="term" value="C:nucleus"/>
    <property type="evidence" value="ECO:0007669"/>
    <property type="project" value="UniProtKB-SubCell"/>
</dbReference>
<dbReference type="AlphaFoldDB" id="A0AAD1ZLS5"/>
<feature type="domain" description="WRKY" evidence="7">
    <location>
        <begin position="116"/>
        <end position="178"/>
    </location>
</feature>
<comment type="subcellular location">
    <subcellularLocation>
        <location evidence="1">Nucleus</location>
    </subcellularLocation>
</comment>
<keyword evidence="5" id="KW-0539">Nucleus</keyword>